<evidence type="ECO:0000256" key="4">
    <source>
        <dbReference type="ARBA" id="ARBA00007439"/>
    </source>
</evidence>
<name>A0A9E9CAV4_9CYAN</name>
<dbReference type="SUPFAM" id="SSF51366">
    <property type="entry name" value="Ribulose-phoshate binding barrel"/>
    <property type="match status" value="1"/>
</dbReference>
<dbReference type="CDD" id="cd04729">
    <property type="entry name" value="NanE"/>
    <property type="match status" value="1"/>
</dbReference>
<dbReference type="AlphaFoldDB" id="A0A9E9CAV4"/>
<comment type="function">
    <text evidence="2 7">Converts N-acetylmannosamine-6-phosphate (ManNAc-6-P) to N-acetylglucosamine-6-phosphate (GlcNAc-6-P).</text>
</comment>
<sequence length="270" mass="28412">MDIPPGRRQAIMAMESELNSYSKHSHANNSRLDDVWAPSRSTRSVSIAALQQGLVVSCQAPVDSPLHDPAMIAALALTAVKRGAVGVRIDTPIHVQAVRQQVDVPIIGLWKQQIPGFEVYITPQFHHAKAIAEAGADIIAIDATSRPRPGEETVAGLIAQIHQQLGKPVMADVDTLESAIAAVEAGADLVGTTLYGYTSQTQPYSPPGFDLLQQMVQTLTVPVICEGGIASPALAQRAIELGAYAVVVGTAITGIDAQVQAYCAALAAIE</sequence>
<dbReference type="PANTHER" id="PTHR36204:SF1">
    <property type="entry name" value="N-ACETYLMANNOSAMINE-6-PHOSPHATE 2-EPIMERASE-RELATED"/>
    <property type="match status" value="1"/>
</dbReference>
<dbReference type="RefSeq" id="WP_268609185.1">
    <property type="nucleotide sequence ID" value="NZ_CP113797.1"/>
</dbReference>
<dbReference type="Gene3D" id="3.20.20.70">
    <property type="entry name" value="Aldolase class I"/>
    <property type="match status" value="1"/>
</dbReference>
<dbReference type="GO" id="GO:0006053">
    <property type="term" value="P:N-acetylmannosamine catabolic process"/>
    <property type="evidence" value="ECO:0007669"/>
    <property type="project" value="TreeGrafter"/>
</dbReference>
<keyword evidence="6 7" id="KW-0119">Carbohydrate metabolism</keyword>
<dbReference type="Pfam" id="PF04131">
    <property type="entry name" value="NanE"/>
    <property type="match status" value="1"/>
</dbReference>
<dbReference type="PANTHER" id="PTHR36204">
    <property type="entry name" value="N-ACETYLMANNOSAMINE-6-PHOSPHATE 2-EPIMERASE-RELATED"/>
    <property type="match status" value="1"/>
</dbReference>
<evidence type="ECO:0000256" key="1">
    <source>
        <dbReference type="ARBA" id="ARBA00000056"/>
    </source>
</evidence>
<evidence type="ECO:0000256" key="2">
    <source>
        <dbReference type="ARBA" id="ARBA00002147"/>
    </source>
</evidence>
<keyword evidence="9" id="KW-1185">Reference proteome</keyword>
<dbReference type="Proteomes" id="UP001163152">
    <property type="component" value="Chromosome"/>
</dbReference>
<comment type="similarity">
    <text evidence="4 7">Belongs to the NanE family.</text>
</comment>
<dbReference type="KEGG" id="tsin:OXH18_19780"/>
<keyword evidence="5 7" id="KW-0413">Isomerase</keyword>
<dbReference type="GO" id="GO:0005975">
    <property type="term" value="P:carbohydrate metabolic process"/>
    <property type="evidence" value="ECO:0007669"/>
    <property type="project" value="UniProtKB-UniRule"/>
</dbReference>
<evidence type="ECO:0000256" key="3">
    <source>
        <dbReference type="ARBA" id="ARBA00005081"/>
    </source>
</evidence>
<comment type="catalytic activity">
    <reaction evidence="1 7">
        <text>an N-acyl-D-glucosamine 6-phosphate = an N-acyl-D-mannosamine 6-phosphate</text>
        <dbReference type="Rhea" id="RHEA:23932"/>
        <dbReference type="ChEBI" id="CHEBI:57599"/>
        <dbReference type="ChEBI" id="CHEBI:57666"/>
        <dbReference type="EC" id="5.1.3.9"/>
    </reaction>
</comment>
<evidence type="ECO:0000313" key="8">
    <source>
        <dbReference type="EMBL" id="WAL59390.1"/>
    </source>
</evidence>
<dbReference type="EMBL" id="CP113797">
    <property type="protein sequence ID" value="WAL59390.1"/>
    <property type="molecule type" value="Genomic_DNA"/>
</dbReference>
<dbReference type="InterPro" id="IPR007260">
    <property type="entry name" value="NanE"/>
</dbReference>
<dbReference type="NCBIfam" id="NF002231">
    <property type="entry name" value="PRK01130.1"/>
    <property type="match status" value="1"/>
</dbReference>
<dbReference type="InterPro" id="IPR013785">
    <property type="entry name" value="Aldolase_TIM"/>
</dbReference>
<reference evidence="8" key="1">
    <citation type="submission" date="2022-12" db="EMBL/GenBank/DDBJ databases">
        <title>Polyphasic identification of a Novel Hot-Spring Cyanobacterium Ocullathermofonsia sinensis gen nov. sp. nov. and Genomic Insights on its Adaptations to the Thermal Habitat.</title>
        <authorList>
            <person name="Daroch M."/>
            <person name="Tang J."/>
            <person name="Jiang Y."/>
        </authorList>
    </citation>
    <scope>NUCLEOTIDE SEQUENCE</scope>
    <source>
        <strain evidence="8">PKUAC-SCTA174</strain>
    </source>
</reference>
<accession>A0A9E9CAV4</accession>
<proteinExistence type="inferred from homology"/>
<evidence type="ECO:0000256" key="5">
    <source>
        <dbReference type="ARBA" id="ARBA00023235"/>
    </source>
</evidence>
<gene>
    <name evidence="7" type="primary">nanE</name>
    <name evidence="8" type="ORF">OXH18_19780</name>
</gene>
<evidence type="ECO:0000256" key="6">
    <source>
        <dbReference type="ARBA" id="ARBA00023277"/>
    </source>
</evidence>
<dbReference type="InterPro" id="IPR011060">
    <property type="entry name" value="RibuloseP-bd_barrel"/>
</dbReference>
<dbReference type="GO" id="GO:0047465">
    <property type="term" value="F:N-acylglucosamine-6-phosphate 2-epimerase activity"/>
    <property type="evidence" value="ECO:0007669"/>
    <property type="project" value="UniProtKB-EC"/>
</dbReference>
<dbReference type="GO" id="GO:0019262">
    <property type="term" value="P:N-acetylneuraminate catabolic process"/>
    <property type="evidence" value="ECO:0007669"/>
    <property type="project" value="UniProtKB-UniRule"/>
</dbReference>
<comment type="pathway">
    <text evidence="3 7">Amino-sugar metabolism; N-acetylneuraminate degradation; D-fructose 6-phosphate from N-acetylneuraminate: step 3/5.</text>
</comment>
<protein>
    <recommendedName>
        <fullName evidence="7">Putative N-acetylmannosamine-6-phosphate 2-epimerase</fullName>
        <ecNumber evidence="7">5.1.3.9</ecNumber>
    </recommendedName>
    <alternativeName>
        <fullName evidence="7">ManNAc-6-P epimerase</fullName>
    </alternativeName>
</protein>
<dbReference type="GO" id="GO:0005829">
    <property type="term" value="C:cytosol"/>
    <property type="evidence" value="ECO:0007669"/>
    <property type="project" value="TreeGrafter"/>
</dbReference>
<evidence type="ECO:0000313" key="9">
    <source>
        <dbReference type="Proteomes" id="UP001163152"/>
    </source>
</evidence>
<dbReference type="HAMAP" id="MF_01235">
    <property type="entry name" value="ManNAc6P_epimer"/>
    <property type="match status" value="1"/>
</dbReference>
<evidence type="ECO:0000256" key="7">
    <source>
        <dbReference type="HAMAP-Rule" id="MF_01235"/>
    </source>
</evidence>
<dbReference type="EC" id="5.1.3.9" evidence="7"/>
<organism evidence="8 9">
    <name type="scientific">Thermocoleostomius sinensis A174</name>
    <dbReference type="NCBI Taxonomy" id="2016057"/>
    <lineage>
        <taxon>Bacteria</taxon>
        <taxon>Bacillati</taxon>
        <taxon>Cyanobacteriota</taxon>
        <taxon>Cyanophyceae</taxon>
        <taxon>Oculatellales</taxon>
        <taxon>Oculatellaceae</taxon>
        <taxon>Thermocoleostomius</taxon>
    </lineage>
</organism>